<dbReference type="Proteomes" id="UP001432322">
    <property type="component" value="Unassembled WGS sequence"/>
</dbReference>
<name>A0AAV5VNA9_9BILA</name>
<evidence type="ECO:0000313" key="1">
    <source>
        <dbReference type="EMBL" id="GMT20177.1"/>
    </source>
</evidence>
<accession>A0AAV5VNA9</accession>
<keyword evidence="3" id="KW-1185">Reference proteome</keyword>
<dbReference type="AlphaFoldDB" id="A0AAV5VNA9"/>
<protein>
    <submittedName>
        <fullName evidence="1">Uncharacterized protein</fullName>
    </submittedName>
</protein>
<reference evidence="1" key="1">
    <citation type="submission" date="2023-10" db="EMBL/GenBank/DDBJ databases">
        <title>Genome assembly of Pristionchus species.</title>
        <authorList>
            <person name="Yoshida K."/>
            <person name="Sommer R.J."/>
        </authorList>
    </citation>
    <scope>NUCLEOTIDE SEQUENCE</scope>
    <source>
        <strain evidence="1">RS5133</strain>
    </source>
</reference>
<organism evidence="1 3">
    <name type="scientific">Pristionchus fissidentatus</name>
    <dbReference type="NCBI Taxonomy" id="1538716"/>
    <lineage>
        <taxon>Eukaryota</taxon>
        <taxon>Metazoa</taxon>
        <taxon>Ecdysozoa</taxon>
        <taxon>Nematoda</taxon>
        <taxon>Chromadorea</taxon>
        <taxon>Rhabditida</taxon>
        <taxon>Rhabditina</taxon>
        <taxon>Diplogasteromorpha</taxon>
        <taxon>Diplogasteroidea</taxon>
        <taxon>Neodiplogasteridae</taxon>
        <taxon>Pristionchus</taxon>
    </lineage>
</organism>
<dbReference type="EMBL" id="BTSY01000109">
    <property type="protein sequence ID" value="GMT37346.1"/>
    <property type="molecule type" value="Genomic_DNA"/>
</dbReference>
<dbReference type="EMBL" id="BTSY01000003">
    <property type="protein sequence ID" value="GMT20177.1"/>
    <property type="molecule type" value="Genomic_DNA"/>
</dbReference>
<feature type="non-terminal residue" evidence="1">
    <location>
        <position position="1"/>
    </location>
</feature>
<evidence type="ECO:0000313" key="2">
    <source>
        <dbReference type="EMBL" id="GMT37346.1"/>
    </source>
</evidence>
<feature type="non-terminal residue" evidence="1">
    <location>
        <position position="82"/>
    </location>
</feature>
<sequence length="82" mass="9209">LEKGRNLQMDSDAEKDFPLRDLAYSFCVGLTSTIESIIEPKKSDGPKQTISTVVQQDELGAKQIMDARDVYDALEQKAEEME</sequence>
<comment type="caution">
    <text evidence="1">The sequence shown here is derived from an EMBL/GenBank/DDBJ whole genome shotgun (WGS) entry which is preliminary data.</text>
</comment>
<evidence type="ECO:0000313" key="3">
    <source>
        <dbReference type="Proteomes" id="UP001432322"/>
    </source>
</evidence>
<gene>
    <name evidence="1" type="ORF">PFISCL1PPCAC_11474</name>
    <name evidence="2" type="ORF">PFISCL1PPCAC_28643</name>
</gene>
<proteinExistence type="predicted"/>